<dbReference type="InterPro" id="IPR008162">
    <property type="entry name" value="Pyrophosphatase"/>
</dbReference>
<dbReference type="PROSITE" id="PS00387">
    <property type="entry name" value="PPASE"/>
    <property type="match status" value="1"/>
</dbReference>
<organism evidence="8 9">
    <name type="scientific">Ostreibacterium oceani</name>
    <dbReference type="NCBI Taxonomy" id="2654998"/>
    <lineage>
        <taxon>Bacteria</taxon>
        <taxon>Pseudomonadati</taxon>
        <taxon>Pseudomonadota</taxon>
        <taxon>Gammaproteobacteria</taxon>
        <taxon>Cardiobacteriales</taxon>
        <taxon>Ostreibacteriaceae</taxon>
        <taxon>Ostreibacterium</taxon>
    </lineage>
</organism>
<comment type="cofactor">
    <cofactor evidence="1 7">
        <name>Mg(2+)</name>
        <dbReference type="ChEBI" id="CHEBI:18420"/>
    </cofactor>
</comment>
<feature type="binding site" evidence="7">
    <location>
        <position position="55"/>
    </location>
    <ligand>
        <name>substrate</name>
    </ligand>
</feature>
<name>A0A6N7ER61_9GAMM</name>
<feature type="binding site" evidence="7">
    <location>
        <position position="141"/>
    </location>
    <ligand>
        <name>substrate</name>
    </ligand>
</feature>
<keyword evidence="2 7" id="KW-0963">Cytoplasm</keyword>
<accession>A0A6N7ER61</accession>
<keyword evidence="4 7" id="KW-0378">Hydrolase</keyword>
<comment type="subcellular location">
    <subcellularLocation>
        <location evidence="7">Cytoplasm</location>
    </subcellularLocation>
</comment>
<evidence type="ECO:0000256" key="3">
    <source>
        <dbReference type="ARBA" id="ARBA00022723"/>
    </source>
</evidence>
<evidence type="ECO:0000256" key="7">
    <source>
        <dbReference type="HAMAP-Rule" id="MF_00209"/>
    </source>
</evidence>
<sequence length="174" mass="19251">MSLSKVTRGDTPNRFNVIIEIPAYAGTVKYEVDKDTQCLTVDRFMKTALQYPANYGYVPDTLCGDGDPLDVLVLTPEPLVPGCVIEARPIGVLHMSDEAGEDAKLLALPTEKACPMYANMQDITDIPELVLDQIKHFFEHYKDLDQGKWVKLDGYGNKAEALTAVEDAVALYKP</sequence>
<dbReference type="FunFam" id="3.90.80.10:FF:000003">
    <property type="entry name" value="Inorganic pyrophosphatase"/>
    <property type="match status" value="1"/>
</dbReference>
<dbReference type="SUPFAM" id="SSF50324">
    <property type="entry name" value="Inorganic pyrophosphatase"/>
    <property type="match status" value="1"/>
</dbReference>
<dbReference type="PANTHER" id="PTHR10286">
    <property type="entry name" value="INORGANIC PYROPHOSPHATASE"/>
    <property type="match status" value="1"/>
</dbReference>
<dbReference type="Proteomes" id="UP000471298">
    <property type="component" value="Unassembled WGS sequence"/>
</dbReference>
<evidence type="ECO:0000256" key="6">
    <source>
        <dbReference type="ARBA" id="ARBA00047820"/>
    </source>
</evidence>
<reference evidence="8 9" key="1">
    <citation type="submission" date="2019-10" db="EMBL/GenBank/DDBJ databases">
        <title>Cardiobacteriales fam. a chemoheterotrophic member of the order Cardiobacteriales, and proposal of Cardiobacteriales fam. nov.</title>
        <authorList>
            <person name="Wang C."/>
        </authorList>
    </citation>
    <scope>NUCLEOTIDE SEQUENCE [LARGE SCALE GENOMIC DNA]</scope>
    <source>
        <strain evidence="8 9">ML27</strain>
    </source>
</reference>
<comment type="catalytic activity">
    <reaction evidence="6 7">
        <text>diphosphate + H2O = 2 phosphate + H(+)</text>
        <dbReference type="Rhea" id="RHEA:24576"/>
        <dbReference type="ChEBI" id="CHEBI:15377"/>
        <dbReference type="ChEBI" id="CHEBI:15378"/>
        <dbReference type="ChEBI" id="CHEBI:33019"/>
        <dbReference type="ChEBI" id="CHEBI:43474"/>
        <dbReference type="EC" id="3.6.1.1"/>
    </reaction>
</comment>
<evidence type="ECO:0000256" key="5">
    <source>
        <dbReference type="ARBA" id="ARBA00022842"/>
    </source>
</evidence>
<evidence type="ECO:0000313" key="8">
    <source>
        <dbReference type="EMBL" id="MPV85354.1"/>
    </source>
</evidence>
<comment type="subunit">
    <text evidence="7">Homohexamer.</text>
</comment>
<dbReference type="GO" id="GO:0006796">
    <property type="term" value="P:phosphate-containing compound metabolic process"/>
    <property type="evidence" value="ECO:0007669"/>
    <property type="project" value="InterPro"/>
</dbReference>
<feature type="binding site" evidence="7">
    <location>
        <position position="70"/>
    </location>
    <ligand>
        <name>Mg(2+)</name>
        <dbReference type="ChEBI" id="CHEBI:18420"/>
        <label>2</label>
    </ligand>
</feature>
<feature type="binding site" evidence="7">
    <location>
        <position position="43"/>
    </location>
    <ligand>
        <name>substrate</name>
    </ligand>
</feature>
<protein>
    <recommendedName>
        <fullName evidence="7">Inorganic pyrophosphatase</fullName>
        <ecNumber evidence="7">3.6.1.1</ecNumber>
    </recommendedName>
    <alternativeName>
        <fullName evidence="7">Pyrophosphate phospho-hydrolase</fullName>
        <shortName evidence="7">PPase</shortName>
    </alternativeName>
</protein>
<dbReference type="RefSeq" id="WP_152808520.1">
    <property type="nucleotide sequence ID" value="NZ_WHNW01000001.1"/>
</dbReference>
<feature type="binding site" evidence="7">
    <location>
        <position position="65"/>
    </location>
    <ligand>
        <name>Mg(2+)</name>
        <dbReference type="ChEBI" id="CHEBI:18420"/>
        <label>1</label>
    </ligand>
</feature>
<dbReference type="GO" id="GO:0000287">
    <property type="term" value="F:magnesium ion binding"/>
    <property type="evidence" value="ECO:0007669"/>
    <property type="project" value="UniProtKB-UniRule"/>
</dbReference>
<gene>
    <name evidence="7" type="primary">ppa</name>
    <name evidence="8" type="ORF">GCU85_01225</name>
</gene>
<keyword evidence="3 7" id="KW-0479">Metal-binding</keyword>
<keyword evidence="5 7" id="KW-0460">Magnesium</keyword>
<dbReference type="Gene3D" id="3.90.80.10">
    <property type="entry name" value="Inorganic pyrophosphatase"/>
    <property type="match status" value="1"/>
</dbReference>
<evidence type="ECO:0000256" key="4">
    <source>
        <dbReference type="ARBA" id="ARBA00022801"/>
    </source>
</evidence>
<dbReference type="InterPro" id="IPR036649">
    <property type="entry name" value="Pyrophosphatase_sf"/>
</dbReference>
<comment type="similarity">
    <text evidence="7">Belongs to the PPase family.</text>
</comment>
<dbReference type="EMBL" id="WHNW01000001">
    <property type="protein sequence ID" value="MPV85354.1"/>
    <property type="molecule type" value="Genomic_DNA"/>
</dbReference>
<evidence type="ECO:0000313" key="9">
    <source>
        <dbReference type="Proteomes" id="UP000471298"/>
    </source>
</evidence>
<feature type="binding site" evidence="7">
    <location>
        <position position="29"/>
    </location>
    <ligand>
        <name>substrate</name>
    </ligand>
</feature>
<comment type="caution">
    <text evidence="8">The sequence shown here is derived from an EMBL/GenBank/DDBJ whole genome shotgun (WGS) entry which is preliminary data.</text>
</comment>
<dbReference type="NCBIfam" id="NF002317">
    <property type="entry name" value="PRK01250.1"/>
    <property type="match status" value="1"/>
</dbReference>
<feature type="binding site" evidence="7">
    <location>
        <position position="70"/>
    </location>
    <ligand>
        <name>Mg(2+)</name>
        <dbReference type="ChEBI" id="CHEBI:18420"/>
        <label>1</label>
    </ligand>
</feature>
<dbReference type="FunCoup" id="A0A6N7ER61">
    <property type="interactions" value="333"/>
</dbReference>
<feature type="binding site" evidence="7">
    <location>
        <position position="102"/>
    </location>
    <ligand>
        <name>Mg(2+)</name>
        <dbReference type="ChEBI" id="CHEBI:18420"/>
        <label>1</label>
    </ligand>
</feature>
<dbReference type="CDD" id="cd00412">
    <property type="entry name" value="pyrophosphatase"/>
    <property type="match status" value="1"/>
</dbReference>
<evidence type="ECO:0000256" key="1">
    <source>
        <dbReference type="ARBA" id="ARBA00001946"/>
    </source>
</evidence>
<dbReference type="GO" id="GO:0004427">
    <property type="term" value="F:inorganic diphosphate phosphatase activity"/>
    <property type="evidence" value="ECO:0007669"/>
    <property type="project" value="UniProtKB-UniRule"/>
</dbReference>
<dbReference type="Pfam" id="PF00719">
    <property type="entry name" value="Pyrophosphatase"/>
    <property type="match status" value="1"/>
</dbReference>
<dbReference type="HAMAP" id="MF_00209">
    <property type="entry name" value="Inorganic_PPase"/>
    <property type="match status" value="1"/>
</dbReference>
<dbReference type="InParanoid" id="A0A6N7ER61"/>
<keyword evidence="9" id="KW-1185">Reference proteome</keyword>
<dbReference type="AlphaFoldDB" id="A0A6N7ER61"/>
<comment type="function">
    <text evidence="7">Catalyzes the hydrolysis of inorganic pyrophosphate (PPi) forming two phosphate ions.</text>
</comment>
<proteinExistence type="inferred from homology"/>
<dbReference type="GO" id="GO:0005737">
    <property type="term" value="C:cytoplasm"/>
    <property type="evidence" value="ECO:0007669"/>
    <property type="project" value="UniProtKB-SubCell"/>
</dbReference>
<evidence type="ECO:0000256" key="2">
    <source>
        <dbReference type="ARBA" id="ARBA00022490"/>
    </source>
</evidence>
<dbReference type="EC" id="3.6.1.1" evidence="7"/>